<dbReference type="InterPro" id="IPR050866">
    <property type="entry name" value="CNG_cation_channel"/>
</dbReference>
<dbReference type="PANTHER" id="PTHR45638">
    <property type="entry name" value="CYCLIC NUCLEOTIDE-GATED CATION CHANNEL SUBUNIT A"/>
    <property type="match status" value="1"/>
</dbReference>
<feature type="compositionally biased region" description="Polar residues" evidence="1">
    <location>
        <begin position="39"/>
        <end position="49"/>
    </location>
</feature>
<sequence length="208" mass="23829">MKNDTYGNFEERIPLIVIQAEEGTTRTSEGEDNEISEAQPGSSRALSAATSHEEDDDSSKDVSSETKSPGQRLMSKLSSSTTNARPDDITKSNQRWMKLRTTVQLSSAIHKKPTLKREDSFLKRFSTRQIPETQETVEDTGSEGATGEHRTTNRQRRRKVRVPPTVVNPDENFYFYWLWLITVCVLYNLWTLIVRQSFPELQQSIEDK</sequence>
<evidence type="ECO:0000256" key="1">
    <source>
        <dbReference type="SAM" id="MobiDB-lite"/>
    </source>
</evidence>
<evidence type="ECO:0000313" key="4">
    <source>
        <dbReference type="Proteomes" id="UP000837857"/>
    </source>
</evidence>
<dbReference type="Proteomes" id="UP000837857">
    <property type="component" value="Chromosome 20"/>
</dbReference>
<keyword evidence="4" id="KW-1185">Reference proteome</keyword>
<protein>
    <submittedName>
        <fullName evidence="3">Uncharacterized protein</fullName>
    </submittedName>
</protein>
<keyword evidence="2" id="KW-1133">Transmembrane helix</keyword>
<feature type="compositionally biased region" description="Basic and acidic residues" evidence="1">
    <location>
        <begin position="1"/>
        <end position="13"/>
    </location>
</feature>
<feature type="region of interest" description="Disordered" evidence="1">
    <location>
        <begin position="120"/>
        <end position="159"/>
    </location>
</feature>
<reference evidence="3" key="1">
    <citation type="submission" date="2022-03" db="EMBL/GenBank/DDBJ databases">
        <authorList>
            <person name="Martin H S."/>
        </authorList>
    </citation>
    <scope>NUCLEOTIDE SEQUENCE</scope>
</reference>
<accession>A0ABN8IA93</accession>
<gene>
    <name evidence="3" type="ORF">IPOD504_LOCUS8033</name>
</gene>
<keyword evidence="2" id="KW-0812">Transmembrane</keyword>
<feature type="region of interest" description="Disordered" evidence="1">
    <location>
        <begin position="1"/>
        <end position="94"/>
    </location>
</feature>
<evidence type="ECO:0000313" key="3">
    <source>
        <dbReference type="EMBL" id="CAH2052001.1"/>
    </source>
</evidence>
<organism evidence="3 4">
    <name type="scientific">Iphiclides podalirius</name>
    <name type="common">scarce swallowtail</name>
    <dbReference type="NCBI Taxonomy" id="110791"/>
    <lineage>
        <taxon>Eukaryota</taxon>
        <taxon>Metazoa</taxon>
        <taxon>Ecdysozoa</taxon>
        <taxon>Arthropoda</taxon>
        <taxon>Hexapoda</taxon>
        <taxon>Insecta</taxon>
        <taxon>Pterygota</taxon>
        <taxon>Neoptera</taxon>
        <taxon>Endopterygota</taxon>
        <taxon>Lepidoptera</taxon>
        <taxon>Glossata</taxon>
        <taxon>Ditrysia</taxon>
        <taxon>Papilionoidea</taxon>
        <taxon>Papilionidae</taxon>
        <taxon>Papilioninae</taxon>
        <taxon>Iphiclides</taxon>
    </lineage>
</organism>
<evidence type="ECO:0000256" key="2">
    <source>
        <dbReference type="SAM" id="Phobius"/>
    </source>
</evidence>
<proteinExistence type="predicted"/>
<dbReference type="PANTHER" id="PTHR45638:SF7">
    <property type="entry name" value="CYCLIC NUCLEOTIDE-GATED ION CHANNEL-LIKE, ISOFORM E"/>
    <property type="match status" value="1"/>
</dbReference>
<name>A0ABN8IA93_9NEOP</name>
<feature type="transmembrane region" description="Helical" evidence="2">
    <location>
        <begin position="174"/>
        <end position="194"/>
    </location>
</feature>
<feature type="non-terminal residue" evidence="3">
    <location>
        <position position="1"/>
    </location>
</feature>
<keyword evidence="2" id="KW-0472">Membrane</keyword>
<dbReference type="EMBL" id="OW152832">
    <property type="protein sequence ID" value="CAH2052001.1"/>
    <property type="molecule type" value="Genomic_DNA"/>
</dbReference>